<feature type="compositionally biased region" description="Low complexity" evidence="1">
    <location>
        <begin position="45"/>
        <end position="56"/>
    </location>
</feature>
<feature type="compositionally biased region" description="Basic residues" evidence="1">
    <location>
        <begin position="63"/>
        <end position="73"/>
    </location>
</feature>
<evidence type="ECO:0000313" key="3">
    <source>
        <dbReference type="EMBL" id="KAG8515705.1"/>
    </source>
</evidence>
<protein>
    <submittedName>
        <fullName evidence="3">Lamin tail domain-containing protein 2</fullName>
    </submittedName>
</protein>
<feature type="compositionally biased region" description="Basic and acidic residues" evidence="1">
    <location>
        <begin position="359"/>
        <end position="376"/>
    </location>
</feature>
<comment type="caution">
    <text evidence="3">The sequence shown here is derived from an EMBL/GenBank/DDBJ whole genome shotgun (WGS) entry which is preliminary data.</text>
</comment>
<keyword evidence="4" id="KW-1185">Reference proteome</keyword>
<dbReference type="InterPro" id="IPR036415">
    <property type="entry name" value="Lamin_tail_dom_sf"/>
</dbReference>
<evidence type="ECO:0000256" key="1">
    <source>
        <dbReference type="SAM" id="MobiDB-lite"/>
    </source>
</evidence>
<feature type="compositionally biased region" description="Pro residues" evidence="1">
    <location>
        <begin position="381"/>
        <end position="411"/>
    </location>
</feature>
<name>A0A8J6DQ65_GALPY</name>
<proteinExistence type="predicted"/>
<feature type="compositionally biased region" description="Low complexity" evidence="1">
    <location>
        <begin position="108"/>
        <end position="119"/>
    </location>
</feature>
<dbReference type="Proteomes" id="UP000700334">
    <property type="component" value="Unassembled WGS sequence"/>
</dbReference>
<feature type="region of interest" description="Disordered" evidence="1">
    <location>
        <begin position="1"/>
        <end position="127"/>
    </location>
</feature>
<evidence type="ECO:0000313" key="4">
    <source>
        <dbReference type="Proteomes" id="UP000700334"/>
    </source>
</evidence>
<dbReference type="GO" id="GO:0030527">
    <property type="term" value="F:structural constituent of chromatin"/>
    <property type="evidence" value="ECO:0007669"/>
    <property type="project" value="TreeGrafter"/>
</dbReference>
<feature type="domain" description="LTD" evidence="2">
    <location>
        <begin position="121"/>
        <end position="238"/>
    </location>
</feature>
<organism evidence="3 4">
    <name type="scientific">Galemys pyrenaicus</name>
    <name type="common">Iberian desman</name>
    <name type="synonym">Pyrenean desman</name>
    <dbReference type="NCBI Taxonomy" id="202257"/>
    <lineage>
        <taxon>Eukaryota</taxon>
        <taxon>Metazoa</taxon>
        <taxon>Chordata</taxon>
        <taxon>Craniata</taxon>
        <taxon>Vertebrata</taxon>
        <taxon>Euteleostomi</taxon>
        <taxon>Mammalia</taxon>
        <taxon>Eutheria</taxon>
        <taxon>Laurasiatheria</taxon>
        <taxon>Eulipotyphla</taxon>
        <taxon>Talpidae</taxon>
        <taxon>Galemys</taxon>
    </lineage>
</organism>
<dbReference type="OrthoDB" id="9838108at2759"/>
<evidence type="ECO:0000259" key="2">
    <source>
        <dbReference type="PROSITE" id="PS51841"/>
    </source>
</evidence>
<dbReference type="InterPro" id="IPR052877">
    <property type="entry name" value="Lamin_tail_domain"/>
</dbReference>
<dbReference type="EMBL" id="JAGFMF010011698">
    <property type="protein sequence ID" value="KAG8515705.1"/>
    <property type="molecule type" value="Genomic_DNA"/>
</dbReference>
<dbReference type="GO" id="GO:0005638">
    <property type="term" value="C:lamin filament"/>
    <property type="evidence" value="ECO:0007669"/>
    <property type="project" value="TreeGrafter"/>
</dbReference>
<dbReference type="PANTHER" id="PTHR19956">
    <property type="entry name" value="LAMIN TAIL DOMAIN-CONTAINING PROTEIN 2"/>
    <property type="match status" value="1"/>
</dbReference>
<dbReference type="AlphaFoldDB" id="A0A8J6DQ65"/>
<reference evidence="3" key="1">
    <citation type="journal article" date="2021" name="Evol. Appl.">
        <title>The genome of the Pyrenean desman and the effects of bottlenecks and inbreeding on the genomic landscape of an endangered species.</title>
        <authorList>
            <person name="Escoda L."/>
            <person name="Castresana J."/>
        </authorList>
    </citation>
    <scope>NUCLEOTIDE SEQUENCE</scope>
    <source>
        <strain evidence="3">IBE-C5619</strain>
    </source>
</reference>
<dbReference type="InterPro" id="IPR001322">
    <property type="entry name" value="Lamin_tail_dom"/>
</dbReference>
<accession>A0A8J6DQ65</accession>
<dbReference type="Gene3D" id="2.60.40.1260">
    <property type="entry name" value="Lamin Tail domain"/>
    <property type="match status" value="1"/>
</dbReference>
<gene>
    <name evidence="3" type="ORF">J0S82_006577</name>
</gene>
<feature type="region of interest" description="Disordered" evidence="1">
    <location>
        <begin position="262"/>
        <end position="418"/>
    </location>
</feature>
<dbReference type="SUPFAM" id="SSF74853">
    <property type="entry name" value="Lamin A/C globular tail domain"/>
    <property type="match status" value="1"/>
</dbReference>
<dbReference type="PROSITE" id="PS51841">
    <property type="entry name" value="LTD"/>
    <property type="match status" value="1"/>
</dbReference>
<sequence>MVAPRPHRPAPDQMAVPPAEDGSWKLGPRKEQRLKSVEWCSLPLAGGSADTDSSGSQREAPHSPRKGPARWRGLKAVAEPQEAQAPREEGLSLGLQKPHSDLPGKTVSAPQSSASAGPQDPRYRHSPTGSCLRIVAVSRRERFVRILNQSLEETAELDGLVLQQRVGAARVCTYRFPPCTQLAPRHHVTVWGEGPAGAKKQLPPSLRGEPVHFHSGPGCVTLLLSPKGEVLSQHRAPHCVTPASRIFTDDTDLSIDRFPISEAQAGADAGEQSLAQEAPARRRRKPGCMRAAGPSGSASVPMQAPPRGLGVPARTRVLLPRLGASEPSHPCEAAAQPERSERTDAHAPQLLSLVPETALRLEDLGARKEPTVRVSERPTAPAGPPPPPSPVPPRPRPAPPSSPAPAPPLSPRAPQVGRRSVDRGFPMVALSVQNTAESRFGFRFLSCPPITADACGPVRARCGAEGGLA</sequence>
<dbReference type="PANTHER" id="PTHR19956:SF5">
    <property type="entry name" value="LAMIN TAIL DOMAIN-CONTAINING PROTEIN 2"/>
    <property type="match status" value="1"/>
</dbReference>